<sequence length="208" mass="21131">MSTAKGPLKGRAARLGRLMPSGPSSAARTPFVLLVFVLLGGGLISLLLLNSALNQGSFKLNELKNKTTELTDEEQALQRDVDDYAAPDALERRARELGMVPGGSPAFLGPDGKVLGEPSVAEAPKPTPKPRPKPSATPGSTPATGAGASTGPRTFDSPATTGTAPTNPDTSPTSVLPTGGGPTGSGSSGISRSGTVPVPEPHEPYETR</sequence>
<feature type="region of interest" description="Disordered" evidence="1">
    <location>
        <begin position="99"/>
        <end position="208"/>
    </location>
</feature>
<dbReference type="RefSeq" id="WP_369143758.1">
    <property type="nucleotide sequence ID" value="NZ_CP163444.1"/>
</dbReference>
<organism evidence="2">
    <name type="scientific">Streptomyces sp. R44</name>
    <dbReference type="NCBI Taxonomy" id="3238633"/>
    <lineage>
        <taxon>Bacteria</taxon>
        <taxon>Bacillati</taxon>
        <taxon>Actinomycetota</taxon>
        <taxon>Actinomycetes</taxon>
        <taxon>Kitasatosporales</taxon>
        <taxon>Streptomycetaceae</taxon>
        <taxon>Streptomyces</taxon>
    </lineage>
</organism>
<proteinExistence type="predicted"/>
<evidence type="ECO:0000256" key="1">
    <source>
        <dbReference type="SAM" id="MobiDB-lite"/>
    </source>
</evidence>
<feature type="compositionally biased region" description="Polar residues" evidence="1">
    <location>
        <begin position="157"/>
        <end position="169"/>
    </location>
</feature>
<reference evidence="2" key="1">
    <citation type="submission" date="2024-07" db="EMBL/GenBank/DDBJ databases">
        <authorList>
            <person name="Yu S.T."/>
        </authorList>
    </citation>
    <scope>NUCLEOTIDE SEQUENCE</scope>
    <source>
        <strain evidence="2">R44</strain>
    </source>
</reference>
<dbReference type="InterPro" id="IPR007060">
    <property type="entry name" value="FtsL/DivIC"/>
</dbReference>
<feature type="compositionally biased region" description="Gly residues" evidence="1">
    <location>
        <begin position="178"/>
        <end position="187"/>
    </location>
</feature>
<gene>
    <name evidence="2" type="ORF">AB5J54_11110</name>
</gene>
<dbReference type="AlphaFoldDB" id="A0AB39SS56"/>
<feature type="compositionally biased region" description="Pro residues" evidence="1">
    <location>
        <begin position="125"/>
        <end position="135"/>
    </location>
</feature>
<dbReference type="EMBL" id="CP163444">
    <property type="protein sequence ID" value="XDQ71037.1"/>
    <property type="molecule type" value="Genomic_DNA"/>
</dbReference>
<accession>A0AB39SS56</accession>
<evidence type="ECO:0000313" key="2">
    <source>
        <dbReference type="EMBL" id="XDQ71037.1"/>
    </source>
</evidence>
<dbReference type="Pfam" id="PF04977">
    <property type="entry name" value="DivIC"/>
    <property type="match status" value="1"/>
</dbReference>
<protein>
    <submittedName>
        <fullName evidence="2">Septum formation initiator family protein</fullName>
    </submittedName>
</protein>
<name>A0AB39SS56_9ACTN</name>